<evidence type="ECO:0000259" key="7">
    <source>
        <dbReference type="PROSITE" id="PS50011"/>
    </source>
</evidence>
<dbReference type="PANTHER" id="PTHR44329">
    <property type="entry name" value="SERINE/THREONINE-PROTEIN KINASE TNNI3K-RELATED"/>
    <property type="match status" value="1"/>
</dbReference>
<evidence type="ECO:0000313" key="9">
    <source>
        <dbReference type="EMBL" id="GIM04206.1"/>
    </source>
</evidence>
<dbReference type="EMBL" id="BNCQ01000015">
    <property type="protein sequence ID" value="GIM04206.1"/>
    <property type="molecule type" value="Genomic_DNA"/>
</dbReference>
<dbReference type="Proteomes" id="UP000747110">
    <property type="component" value="Unassembled WGS sequence"/>
</dbReference>
<feature type="region of interest" description="Disordered" evidence="6">
    <location>
        <begin position="194"/>
        <end position="259"/>
    </location>
</feature>
<dbReference type="PROSITE" id="PS00108">
    <property type="entry name" value="PROTEIN_KINASE_ST"/>
    <property type="match status" value="1"/>
</dbReference>
<keyword evidence="4 5" id="KW-0067">ATP-binding</keyword>
<dbReference type="InterPro" id="IPR000719">
    <property type="entry name" value="Prot_kinase_dom"/>
</dbReference>
<keyword evidence="3" id="KW-0418">Kinase</keyword>
<dbReference type="PROSITE" id="PS00107">
    <property type="entry name" value="PROTEIN_KINASE_ATP"/>
    <property type="match status" value="1"/>
</dbReference>
<feature type="compositionally biased region" description="Gly residues" evidence="6">
    <location>
        <begin position="212"/>
        <end position="230"/>
    </location>
</feature>
<dbReference type="InterPro" id="IPR051681">
    <property type="entry name" value="Ser/Thr_Kinases-Pseudokinases"/>
</dbReference>
<keyword evidence="2 5" id="KW-0547">Nucleotide-binding</keyword>
<feature type="domain" description="Protein kinase" evidence="7">
    <location>
        <begin position="103"/>
        <end position="636"/>
    </location>
</feature>
<dbReference type="GO" id="GO:0005524">
    <property type="term" value="F:ATP binding"/>
    <property type="evidence" value="ECO:0007669"/>
    <property type="project" value="UniProtKB-UniRule"/>
</dbReference>
<dbReference type="SMART" id="SM00220">
    <property type="entry name" value="S_TKc"/>
    <property type="match status" value="1"/>
</dbReference>
<dbReference type="Proteomes" id="UP000722791">
    <property type="component" value="Unassembled WGS sequence"/>
</dbReference>
<protein>
    <recommendedName>
        <fullName evidence="7">Protein kinase domain-containing protein</fullName>
    </recommendedName>
</protein>
<dbReference type="PROSITE" id="PS50011">
    <property type="entry name" value="PROTEIN_KINASE_DOM"/>
    <property type="match status" value="1"/>
</dbReference>
<evidence type="ECO:0000256" key="4">
    <source>
        <dbReference type="ARBA" id="ARBA00022840"/>
    </source>
</evidence>
<dbReference type="Gene3D" id="3.30.200.20">
    <property type="entry name" value="Phosphorylase Kinase, domain 1"/>
    <property type="match status" value="1"/>
</dbReference>
<feature type="region of interest" description="Disordered" evidence="6">
    <location>
        <begin position="906"/>
        <end position="941"/>
    </location>
</feature>
<evidence type="ECO:0000313" key="8">
    <source>
        <dbReference type="EMBL" id="GIL76702.1"/>
    </source>
</evidence>
<accession>A0A8J4CDP2</accession>
<feature type="compositionally biased region" description="Basic and acidic residues" evidence="6">
    <location>
        <begin position="194"/>
        <end position="206"/>
    </location>
</feature>
<sequence>MQLFSCFFGHGAPQEQPANVPAAPKPVSRRAGDIPSSANGHALCSVPLPDPETASPARFEPLNIPRDTKHSVLPIKPDDTVHGSPAPVELASSLATQLLHGLTFTTRVLGVGSYGIVLQGSLNGLDAAVKFMVSSRPLDRAVVQEMALGAMPTLTHPHVCKTYDTRNAVMTEDLFDELEAHRGRQQRRLERQRRLLHQDQNERTVEVRGSNSGAGGGGGSGGGGGGGGSSGLWQSRENSRRRSSPSRRTSAGRRVAAPRVRNAAGNRILQFHAHRAGGNDDSQRDQLHPLESSTPLAALHEVLYRMGAMVGQTVTLVVMELCCKGTLSRAIHRGIFEPCDKWSLRVARRALVRTAAEIARALLHLHKSGVVHGDLKPGNILLQSHRGDRRGFLAKIGDFGLSHLLPVGEKSLDTSTWGTPSYMAPEALLGHVSTASDVWSFGVMLSEALTRQRPYGVSIEPARMVIGILDGSLELVWPSVRTNIPSGLPATGDAVDNQSPMGTAARLAWQYGLVMPVTTLKNTGAGARATAGAIADPSSLMGTYDSMDCGANTGTTGTAPNSNATTALLTNMTTVTDDASGSVGNSAAGSGGADDDLQMVLACLVDLGRRCTSRNPADRPCCSEILGELIDLEVILKSPRTIQAVGAKDVREGLQEMVVRSRSRFGMGMTAAAAAAAAAGQVGPTDAGPGCSQAAANGRGPQAVAERVQQVEDGGGAAAAAATGAAECGDGQETEAGRVGGGCGTPISHTTAITAPVTAGAALQPPPSAPSRRRCNMFEEYLAVNPQTACTALRPTEEAGLAPSALPAEAAAIEAATATAQMDLTKMDAVGMPSAAASASLSAKLIQNHVLSEGQSTELLPLLLPLSGRTPTLAAGAPPGQLSPPEARQHSDRIRLQPFLASQPMVAATAAHERGGGPASGERPVGPTRQTPGGILTGPGPATPEVSECCCYASKLSLEPPL</sequence>
<evidence type="ECO:0000256" key="5">
    <source>
        <dbReference type="PROSITE-ProRule" id="PRU10141"/>
    </source>
</evidence>
<proteinExistence type="predicted"/>
<dbReference type="Gene3D" id="1.10.510.10">
    <property type="entry name" value="Transferase(Phosphotransferase) domain 1"/>
    <property type="match status" value="1"/>
</dbReference>
<feature type="region of interest" description="Disordered" evidence="6">
    <location>
        <begin position="871"/>
        <end position="891"/>
    </location>
</feature>
<evidence type="ECO:0000256" key="2">
    <source>
        <dbReference type="ARBA" id="ARBA00022741"/>
    </source>
</evidence>
<dbReference type="GO" id="GO:0004674">
    <property type="term" value="F:protein serine/threonine kinase activity"/>
    <property type="evidence" value="ECO:0007669"/>
    <property type="project" value="TreeGrafter"/>
</dbReference>
<dbReference type="Pfam" id="PF00069">
    <property type="entry name" value="Pkinase"/>
    <property type="match status" value="1"/>
</dbReference>
<dbReference type="InterPro" id="IPR017441">
    <property type="entry name" value="Protein_kinase_ATP_BS"/>
</dbReference>
<reference evidence="8" key="1">
    <citation type="journal article" date="2021" name="Proc. Natl. Acad. Sci. U.S.A.">
        <title>Three genomes in the algal genus Volvox reveal the fate of a haploid sex-determining region after a transition to homothallism.</title>
        <authorList>
            <person name="Yamamoto K."/>
            <person name="Hamaji T."/>
            <person name="Kawai-Toyooka H."/>
            <person name="Matsuzaki R."/>
            <person name="Takahashi F."/>
            <person name="Nishimura Y."/>
            <person name="Kawachi M."/>
            <person name="Noguchi H."/>
            <person name="Minakuchi Y."/>
            <person name="Umen J.G."/>
            <person name="Toyoda A."/>
            <person name="Nozaki H."/>
        </authorList>
    </citation>
    <scope>NUCLEOTIDE SEQUENCE</scope>
    <source>
        <strain evidence="9">NIES-3785</strain>
        <strain evidence="8">NIES-3786</strain>
    </source>
</reference>
<feature type="compositionally biased region" description="Low complexity" evidence="6">
    <location>
        <begin position="246"/>
        <end position="259"/>
    </location>
</feature>
<evidence type="ECO:0000256" key="3">
    <source>
        <dbReference type="ARBA" id="ARBA00022777"/>
    </source>
</evidence>
<evidence type="ECO:0000256" key="1">
    <source>
        <dbReference type="ARBA" id="ARBA00022679"/>
    </source>
</evidence>
<gene>
    <name evidence="8" type="ORF">Vretifemale_6295</name>
    <name evidence="9" type="ORF">Vretimale_8827</name>
</gene>
<comment type="caution">
    <text evidence="8">The sequence shown here is derived from an EMBL/GenBank/DDBJ whole genome shotgun (WGS) entry which is preliminary data.</text>
</comment>
<evidence type="ECO:0000313" key="10">
    <source>
        <dbReference type="Proteomes" id="UP000747110"/>
    </source>
</evidence>
<organism evidence="8 10">
    <name type="scientific">Volvox reticuliferus</name>
    <dbReference type="NCBI Taxonomy" id="1737510"/>
    <lineage>
        <taxon>Eukaryota</taxon>
        <taxon>Viridiplantae</taxon>
        <taxon>Chlorophyta</taxon>
        <taxon>core chlorophytes</taxon>
        <taxon>Chlorophyceae</taxon>
        <taxon>CS clade</taxon>
        <taxon>Chlamydomonadales</taxon>
        <taxon>Volvocaceae</taxon>
        <taxon>Volvox</taxon>
    </lineage>
</organism>
<keyword evidence="10" id="KW-1185">Reference proteome</keyword>
<name>A0A8J4CDP2_9CHLO</name>
<dbReference type="InterPro" id="IPR011009">
    <property type="entry name" value="Kinase-like_dom_sf"/>
</dbReference>
<feature type="binding site" evidence="5">
    <location>
        <position position="130"/>
    </location>
    <ligand>
        <name>ATP</name>
        <dbReference type="ChEBI" id="CHEBI:30616"/>
    </ligand>
</feature>
<dbReference type="EMBL" id="BNCP01000009">
    <property type="protein sequence ID" value="GIL76702.1"/>
    <property type="molecule type" value="Genomic_DNA"/>
</dbReference>
<keyword evidence="1" id="KW-0808">Transferase</keyword>
<dbReference type="InterPro" id="IPR008271">
    <property type="entry name" value="Ser/Thr_kinase_AS"/>
</dbReference>
<dbReference type="AlphaFoldDB" id="A0A8J4CDP2"/>
<dbReference type="PANTHER" id="PTHR44329:SF214">
    <property type="entry name" value="PROTEIN KINASE DOMAIN-CONTAINING PROTEIN"/>
    <property type="match status" value="1"/>
</dbReference>
<dbReference type="SUPFAM" id="SSF56112">
    <property type="entry name" value="Protein kinase-like (PK-like)"/>
    <property type="match status" value="1"/>
</dbReference>
<dbReference type="OrthoDB" id="4062651at2759"/>
<evidence type="ECO:0000256" key="6">
    <source>
        <dbReference type="SAM" id="MobiDB-lite"/>
    </source>
</evidence>